<dbReference type="EMBL" id="FNND01000002">
    <property type="protein sequence ID" value="SDW49826.1"/>
    <property type="molecule type" value="Genomic_DNA"/>
</dbReference>
<feature type="transmembrane region" description="Helical" evidence="1">
    <location>
        <begin position="108"/>
        <end position="131"/>
    </location>
</feature>
<dbReference type="AlphaFoldDB" id="A0A1H2U0V9"/>
<dbReference type="Proteomes" id="UP000182771">
    <property type="component" value="Unassembled WGS sequence"/>
</dbReference>
<reference evidence="2 3" key="1">
    <citation type="submission" date="2016-10" db="EMBL/GenBank/DDBJ databases">
        <authorList>
            <person name="Varghese N."/>
            <person name="Submissions S."/>
        </authorList>
    </citation>
    <scope>NUCLEOTIDE SEQUENCE [LARGE SCALE GENOMIC DNA]</scope>
    <source>
        <strain evidence="2 3">DSM 11449</strain>
    </source>
</reference>
<organism evidence="2 3">
    <name type="scientific">Capnocytophaga granulosa</name>
    <dbReference type="NCBI Taxonomy" id="45242"/>
    <lineage>
        <taxon>Bacteria</taxon>
        <taxon>Pseudomonadati</taxon>
        <taxon>Bacteroidota</taxon>
        <taxon>Flavobacteriia</taxon>
        <taxon>Flavobacteriales</taxon>
        <taxon>Flavobacteriaceae</taxon>
        <taxon>Capnocytophaga</taxon>
    </lineage>
</organism>
<comment type="caution">
    <text evidence="2">The sequence shown here is derived from an EMBL/GenBank/DDBJ whole genome shotgun (WGS) entry which is preliminary data.</text>
</comment>
<evidence type="ECO:0000256" key="1">
    <source>
        <dbReference type="SAM" id="Phobius"/>
    </source>
</evidence>
<keyword evidence="1" id="KW-1133">Transmembrane helix</keyword>
<gene>
    <name evidence="2" type="ORF">SAMN05444420_102385</name>
</gene>
<accession>A0A1H2U0V9</accession>
<protein>
    <submittedName>
        <fullName evidence="2">Uncharacterized protein</fullName>
    </submittedName>
</protein>
<sequence length="147" mass="16944">MIYLLAMKHFGKISALLWVLLLVVATHIGYAPSYFSKTMGLNCSWVIGVTLLFLPMYYFLCYKKFLWAYRLALWGIMSSFSGSVFAYYEQSLMEKVLKGDLSMIDRNASLALAAPILWVMLLVLFLIYGTIFDAITRKRYKNETMSQ</sequence>
<keyword evidence="3" id="KW-1185">Reference proteome</keyword>
<keyword evidence="1" id="KW-0472">Membrane</keyword>
<evidence type="ECO:0000313" key="2">
    <source>
        <dbReference type="EMBL" id="SDW49826.1"/>
    </source>
</evidence>
<evidence type="ECO:0000313" key="3">
    <source>
        <dbReference type="Proteomes" id="UP000182771"/>
    </source>
</evidence>
<feature type="transmembrane region" description="Helical" evidence="1">
    <location>
        <begin position="39"/>
        <end position="60"/>
    </location>
</feature>
<feature type="transmembrane region" description="Helical" evidence="1">
    <location>
        <begin position="67"/>
        <end position="88"/>
    </location>
</feature>
<proteinExistence type="predicted"/>
<keyword evidence="1" id="KW-0812">Transmembrane</keyword>
<name>A0A1H2U0V9_9FLAO</name>